<keyword evidence="3" id="KW-0488">Methylation</keyword>
<evidence type="ECO:0000256" key="6">
    <source>
        <dbReference type="ARBA" id="ARBA00022989"/>
    </source>
</evidence>
<keyword evidence="2" id="KW-1003">Cell membrane</keyword>
<keyword evidence="5 12" id="KW-0812">Transmembrane</keyword>
<dbReference type="RefSeq" id="WP_316973744.1">
    <property type="nucleotide sequence ID" value="NZ_JAWIIJ010000006.1"/>
</dbReference>
<dbReference type="Proteomes" id="UP001269819">
    <property type="component" value="Unassembled WGS sequence"/>
</dbReference>
<accession>A0ABU3VXZ9</accession>
<sequence length="655" mass="70094">MTLNQKIKVLGISLLAGSFLTIYLVMTFVAHPELEQQAIANAGQAVENSRSEIEKTLTEAAVLTSTLAALAETLPLEKQRFISELAPVVDHYGNAAIAGGGIWPEPGKLTPGKSRDSLFWARNGQGGLDLLDDYNDPQGSGYHNEGWYTAGRSLAPGQCAWSEAYEDAVSGTPMVTCTAAIRRQGEFWGVATIDLMLSGLNDLMTTQNDMTGGYSLVIDQTGRIVSFPGIRQENLNMQTLDDAIRSHPGLAPLKTALREPEPSYLSDEVTGSDRAVLVQSELEQQGWTVAMILPESTALSALQRVSSGLYLTLLPLVTLFAAVVLLFGRSLIRSIQETTRQIDALSEGQHGSKLTIARADEVGELRTAVNDYGTHLESILARVATEASSVKTGADNLQALSHTLNDRASDQMKENLTLASAINQMSASASEVASNTNNAADTAEDASQLVQEGQVAVSENGEAIAQLAEALREASSVIDKLASDSQQVGSVLEVIKAISEQTNLLALNAAIEAARAGEQGRGFAVVADEVRSLAAKTQESANEIDGMIQQLQDAARQGVQVIESSHRLSESSVERAQKVRESFEGIVAAFDNIKERTVSIAAASEEQASVTEEISQLAERIRTISEQNAQDASELKDMSSASTEQAHRLEQISKQ</sequence>
<evidence type="ECO:0000256" key="3">
    <source>
        <dbReference type="ARBA" id="ARBA00022481"/>
    </source>
</evidence>
<evidence type="ECO:0000256" key="2">
    <source>
        <dbReference type="ARBA" id="ARBA00022475"/>
    </source>
</evidence>
<protein>
    <submittedName>
        <fullName evidence="15">Methyl-accepting chemotaxis protein</fullName>
    </submittedName>
</protein>
<dbReference type="Gene3D" id="3.30.450.20">
    <property type="entry name" value="PAS domain"/>
    <property type="match status" value="1"/>
</dbReference>
<reference evidence="15 16" key="1">
    <citation type="submission" date="2023-10" db="EMBL/GenBank/DDBJ databases">
        <title>Characteristics and mechanism of a salt-tolerant marine origin heterotrophic nitrifying- aerobic denitrifying bacteria Marinobacter xestospongiae HN1.</title>
        <authorList>
            <person name="Qi R."/>
        </authorList>
    </citation>
    <scope>NUCLEOTIDE SEQUENCE [LARGE SCALE GENOMIC DNA]</scope>
    <source>
        <strain evidence="15 16">HN1</strain>
    </source>
</reference>
<dbReference type="PANTHER" id="PTHR32089:SF39">
    <property type="entry name" value="METHYL-ACCEPTING CHEMOTAXIS PROTEIN HLYB"/>
    <property type="match status" value="1"/>
</dbReference>
<dbReference type="InterPro" id="IPR004090">
    <property type="entry name" value="Chemotax_Me-accpt_rcpt"/>
</dbReference>
<feature type="domain" description="Methyl-accepting transducer" evidence="13">
    <location>
        <begin position="386"/>
        <end position="622"/>
    </location>
</feature>
<feature type="transmembrane region" description="Helical" evidence="12">
    <location>
        <begin position="309"/>
        <end position="332"/>
    </location>
</feature>
<dbReference type="SUPFAM" id="SSF58104">
    <property type="entry name" value="Methyl-accepting chemotaxis protein (MCP) signaling domain"/>
    <property type="match status" value="1"/>
</dbReference>
<dbReference type="CDD" id="cd12913">
    <property type="entry name" value="PDC1_MCP_like"/>
    <property type="match status" value="1"/>
</dbReference>
<comment type="subcellular location">
    <subcellularLocation>
        <location evidence="1">Cell membrane</location>
        <topology evidence="1">Multi-pass membrane protein</topology>
    </subcellularLocation>
</comment>
<proteinExistence type="inferred from homology"/>
<dbReference type="PROSITE" id="PS50885">
    <property type="entry name" value="HAMP"/>
    <property type="match status" value="1"/>
</dbReference>
<dbReference type="InterPro" id="IPR033479">
    <property type="entry name" value="dCache_1"/>
</dbReference>
<evidence type="ECO:0000256" key="9">
    <source>
        <dbReference type="ARBA" id="ARBA00029447"/>
    </source>
</evidence>
<dbReference type="SMART" id="SM00304">
    <property type="entry name" value="HAMP"/>
    <property type="match status" value="2"/>
</dbReference>
<evidence type="ECO:0000256" key="1">
    <source>
        <dbReference type="ARBA" id="ARBA00004651"/>
    </source>
</evidence>
<keyword evidence="16" id="KW-1185">Reference proteome</keyword>
<keyword evidence="6 12" id="KW-1133">Transmembrane helix</keyword>
<dbReference type="InterPro" id="IPR004089">
    <property type="entry name" value="MCPsignal_dom"/>
</dbReference>
<keyword evidence="4" id="KW-0145">Chemotaxis</keyword>
<evidence type="ECO:0000256" key="12">
    <source>
        <dbReference type="SAM" id="Phobius"/>
    </source>
</evidence>
<feature type="compositionally biased region" description="Basic and acidic residues" evidence="11">
    <location>
        <begin position="645"/>
        <end position="655"/>
    </location>
</feature>
<dbReference type="InterPro" id="IPR003660">
    <property type="entry name" value="HAMP_dom"/>
</dbReference>
<evidence type="ECO:0000256" key="4">
    <source>
        <dbReference type="ARBA" id="ARBA00022500"/>
    </source>
</evidence>
<dbReference type="EMBL" id="JAWIIJ010000006">
    <property type="protein sequence ID" value="MDV2079119.1"/>
    <property type="molecule type" value="Genomic_DNA"/>
</dbReference>
<feature type="region of interest" description="Disordered" evidence="11">
    <location>
        <begin position="628"/>
        <end position="655"/>
    </location>
</feature>
<feature type="domain" description="HAMP" evidence="14">
    <location>
        <begin position="329"/>
        <end position="381"/>
    </location>
</feature>
<evidence type="ECO:0000256" key="5">
    <source>
        <dbReference type="ARBA" id="ARBA00022692"/>
    </source>
</evidence>
<evidence type="ECO:0000256" key="11">
    <source>
        <dbReference type="SAM" id="MobiDB-lite"/>
    </source>
</evidence>
<dbReference type="Pfam" id="PF00015">
    <property type="entry name" value="MCPsignal"/>
    <property type="match status" value="1"/>
</dbReference>
<dbReference type="Pfam" id="PF00672">
    <property type="entry name" value="HAMP"/>
    <property type="match status" value="1"/>
</dbReference>
<dbReference type="PRINTS" id="PR00260">
    <property type="entry name" value="CHEMTRNSDUCR"/>
</dbReference>
<dbReference type="Gene3D" id="1.10.287.950">
    <property type="entry name" value="Methyl-accepting chemotaxis protein"/>
    <property type="match status" value="1"/>
</dbReference>
<dbReference type="PANTHER" id="PTHR32089">
    <property type="entry name" value="METHYL-ACCEPTING CHEMOTAXIS PROTEIN MCPB"/>
    <property type="match status" value="1"/>
</dbReference>
<gene>
    <name evidence="15" type="ORF">RYS15_10490</name>
</gene>
<evidence type="ECO:0000313" key="16">
    <source>
        <dbReference type="Proteomes" id="UP001269819"/>
    </source>
</evidence>
<dbReference type="PROSITE" id="PS50111">
    <property type="entry name" value="CHEMOTAXIS_TRANSDUC_2"/>
    <property type="match status" value="1"/>
</dbReference>
<keyword evidence="7 12" id="KW-0472">Membrane</keyword>
<evidence type="ECO:0000256" key="10">
    <source>
        <dbReference type="PROSITE-ProRule" id="PRU00284"/>
    </source>
</evidence>
<evidence type="ECO:0000256" key="7">
    <source>
        <dbReference type="ARBA" id="ARBA00023136"/>
    </source>
</evidence>
<evidence type="ECO:0000259" key="13">
    <source>
        <dbReference type="PROSITE" id="PS50111"/>
    </source>
</evidence>
<evidence type="ECO:0000313" key="15">
    <source>
        <dbReference type="EMBL" id="MDV2079119.1"/>
    </source>
</evidence>
<feature type="transmembrane region" description="Helical" evidence="12">
    <location>
        <begin position="7"/>
        <end position="30"/>
    </location>
</feature>
<comment type="similarity">
    <text evidence="9">Belongs to the methyl-accepting chemotaxis (MCP) protein family.</text>
</comment>
<evidence type="ECO:0000256" key="8">
    <source>
        <dbReference type="ARBA" id="ARBA00023224"/>
    </source>
</evidence>
<dbReference type="Pfam" id="PF02743">
    <property type="entry name" value="dCache_1"/>
    <property type="match status" value="1"/>
</dbReference>
<dbReference type="SMART" id="SM00283">
    <property type="entry name" value="MA"/>
    <property type="match status" value="1"/>
</dbReference>
<name>A0ABU3VXZ9_9GAMM</name>
<keyword evidence="8 10" id="KW-0807">Transducer</keyword>
<comment type="caution">
    <text evidence="15">The sequence shown here is derived from an EMBL/GenBank/DDBJ whole genome shotgun (WGS) entry which is preliminary data.</text>
</comment>
<dbReference type="CDD" id="cd11386">
    <property type="entry name" value="MCP_signal"/>
    <property type="match status" value="1"/>
</dbReference>
<organism evidence="15 16">
    <name type="scientific">Marinobacter xestospongiae</name>
    <dbReference type="NCBI Taxonomy" id="994319"/>
    <lineage>
        <taxon>Bacteria</taxon>
        <taxon>Pseudomonadati</taxon>
        <taxon>Pseudomonadota</taxon>
        <taxon>Gammaproteobacteria</taxon>
        <taxon>Pseudomonadales</taxon>
        <taxon>Marinobacteraceae</taxon>
        <taxon>Marinobacter</taxon>
    </lineage>
</organism>
<evidence type="ECO:0000259" key="14">
    <source>
        <dbReference type="PROSITE" id="PS50885"/>
    </source>
</evidence>